<dbReference type="InterPro" id="IPR036052">
    <property type="entry name" value="TrpB-like_PALP_sf"/>
</dbReference>
<dbReference type="AlphaFoldDB" id="A0A4Y7JLG6"/>
<keyword evidence="2" id="KW-1185">Reference proteome</keyword>
<name>A0A4Y7JLG6_PAPSO</name>
<dbReference type="Proteomes" id="UP000316621">
    <property type="component" value="Chromosome 5"/>
</dbReference>
<evidence type="ECO:0000313" key="1">
    <source>
        <dbReference type="EMBL" id="RZC61597.1"/>
    </source>
</evidence>
<organism evidence="1 2">
    <name type="scientific">Papaver somniferum</name>
    <name type="common">Opium poppy</name>
    <dbReference type="NCBI Taxonomy" id="3469"/>
    <lineage>
        <taxon>Eukaryota</taxon>
        <taxon>Viridiplantae</taxon>
        <taxon>Streptophyta</taxon>
        <taxon>Embryophyta</taxon>
        <taxon>Tracheophyta</taxon>
        <taxon>Spermatophyta</taxon>
        <taxon>Magnoliopsida</taxon>
        <taxon>Ranunculales</taxon>
        <taxon>Papaveraceae</taxon>
        <taxon>Papaveroideae</taxon>
        <taxon>Papaver</taxon>
    </lineage>
</organism>
<accession>A0A4Y7JLG6</accession>
<dbReference type="Gramene" id="RZC61597">
    <property type="protein sequence ID" value="RZC61597"/>
    <property type="gene ID" value="C5167_023350"/>
</dbReference>
<sequence>MLCNEFDLGFILESVKKTIMGFFFGCFRVKDENQNHHIISDSSNKKNPLVARNRLAVLLLSESQGVSIFHITFFIYLNKVSAGCGAYITCKQEMMQPNASIKDRSAEKTPSSTAWHAVSTGTMFTVYYKPRK</sequence>
<gene>
    <name evidence="1" type="ORF">C5167_023350</name>
</gene>
<evidence type="ECO:0000313" key="2">
    <source>
        <dbReference type="Proteomes" id="UP000316621"/>
    </source>
</evidence>
<proteinExistence type="predicted"/>
<dbReference type="Gene3D" id="3.40.50.1100">
    <property type="match status" value="2"/>
</dbReference>
<reference evidence="1 2" key="1">
    <citation type="journal article" date="2018" name="Science">
        <title>The opium poppy genome and morphinan production.</title>
        <authorList>
            <person name="Guo L."/>
            <person name="Winzer T."/>
            <person name="Yang X."/>
            <person name="Li Y."/>
            <person name="Ning Z."/>
            <person name="He Z."/>
            <person name="Teodor R."/>
            <person name="Lu Y."/>
            <person name="Bowser T.A."/>
            <person name="Graham I.A."/>
            <person name="Ye K."/>
        </authorList>
    </citation>
    <scope>NUCLEOTIDE SEQUENCE [LARGE SCALE GENOMIC DNA]</scope>
    <source>
        <strain evidence="2">cv. HN1</strain>
        <tissue evidence="1">Leaves</tissue>
    </source>
</reference>
<dbReference type="EMBL" id="CM010719">
    <property type="protein sequence ID" value="RZC61597.1"/>
    <property type="molecule type" value="Genomic_DNA"/>
</dbReference>
<protein>
    <submittedName>
        <fullName evidence="1">Uncharacterized protein</fullName>
    </submittedName>
</protein>